<proteinExistence type="predicted"/>
<dbReference type="InterPro" id="IPR051459">
    <property type="entry name" value="Cytochrome_c-type_DH"/>
</dbReference>
<reference evidence="7" key="1">
    <citation type="submission" date="2023-05" db="EMBL/GenBank/DDBJ databases">
        <authorList>
            <person name="Zhang X."/>
        </authorList>
    </citation>
    <scope>NUCLEOTIDE SEQUENCE</scope>
    <source>
        <strain evidence="7">BD1B2-1</strain>
    </source>
</reference>
<dbReference type="PANTHER" id="PTHR35008">
    <property type="entry name" value="BLL4482 PROTEIN-RELATED"/>
    <property type="match status" value="1"/>
</dbReference>
<evidence type="ECO:0000313" key="7">
    <source>
        <dbReference type="EMBL" id="MDJ1504215.1"/>
    </source>
</evidence>
<sequence>MEQHLQQIIQRATSLLYWSAWGIFVIALSISIWVGTLLLHVKEGSRLIAKEYLHSPDSLKQDNISSVYQESWRPPDERTIPKNKKGELIRYGKELIVHTSVYLGPKGSVRKISNGMNCQNCHLEAGTKPFGNNYSAVASTYPKFRQRSGSVETISKRINDCFERSLNGQSLDTTSHEMRAMVAYMQWLGTRVKKGVKPKEAGLPELVSMHRAAEPEKGKRLYKQHCLVCHGVEGQGVLTESGKEYQFPPLWGNHSYNNGAGLYRLSRLAGYVKANMPFGASFDKPLLSDEEAWDLAAYINTMPRTDIRDGIMIYDWPDISGKPFDHPFGPFTDSFSETQHKYGPYEPIIDAHKKTK</sequence>
<dbReference type="PROSITE" id="PS51007">
    <property type="entry name" value="CYTC"/>
    <property type="match status" value="1"/>
</dbReference>
<keyword evidence="5" id="KW-0472">Membrane</keyword>
<dbReference type="GO" id="GO:0009055">
    <property type="term" value="F:electron transfer activity"/>
    <property type="evidence" value="ECO:0007669"/>
    <property type="project" value="InterPro"/>
</dbReference>
<dbReference type="Gene3D" id="1.10.760.10">
    <property type="entry name" value="Cytochrome c-like domain"/>
    <property type="match status" value="2"/>
</dbReference>
<dbReference type="InterPro" id="IPR036909">
    <property type="entry name" value="Cyt_c-like_dom_sf"/>
</dbReference>
<evidence type="ECO:0000256" key="5">
    <source>
        <dbReference type="SAM" id="Phobius"/>
    </source>
</evidence>
<dbReference type="PANTHER" id="PTHR35008:SF9">
    <property type="entry name" value="CYTOCHROME C DOMAIN-CONTAINING PROTEIN"/>
    <property type="match status" value="1"/>
</dbReference>
<evidence type="ECO:0000313" key="8">
    <source>
        <dbReference type="Proteomes" id="UP001232063"/>
    </source>
</evidence>
<comment type="caution">
    <text evidence="7">The sequence shown here is derived from an EMBL/GenBank/DDBJ whole genome shotgun (WGS) entry which is preliminary data.</text>
</comment>
<feature type="domain" description="Cytochrome c" evidence="6">
    <location>
        <begin position="213"/>
        <end position="303"/>
    </location>
</feature>
<dbReference type="GO" id="GO:0046872">
    <property type="term" value="F:metal ion binding"/>
    <property type="evidence" value="ECO:0007669"/>
    <property type="project" value="UniProtKB-KW"/>
</dbReference>
<evidence type="ECO:0000256" key="1">
    <source>
        <dbReference type="ARBA" id="ARBA00022617"/>
    </source>
</evidence>
<dbReference type="GO" id="GO:0020037">
    <property type="term" value="F:heme binding"/>
    <property type="evidence" value="ECO:0007669"/>
    <property type="project" value="InterPro"/>
</dbReference>
<keyword evidence="5" id="KW-1133">Transmembrane helix</keyword>
<keyword evidence="5" id="KW-0812">Transmembrane</keyword>
<keyword evidence="2 4" id="KW-0479">Metal-binding</keyword>
<dbReference type="Proteomes" id="UP001232063">
    <property type="component" value="Unassembled WGS sequence"/>
</dbReference>
<dbReference type="AlphaFoldDB" id="A0AAE3R6P4"/>
<accession>A0AAE3R6P4</accession>
<gene>
    <name evidence="7" type="ORF">QNI22_26385</name>
</gene>
<protein>
    <submittedName>
        <fullName evidence="7">C-type cytochrome</fullName>
    </submittedName>
</protein>
<organism evidence="7 8">
    <name type="scientific">Xanthocytophaga agilis</name>
    <dbReference type="NCBI Taxonomy" id="3048010"/>
    <lineage>
        <taxon>Bacteria</taxon>
        <taxon>Pseudomonadati</taxon>
        <taxon>Bacteroidota</taxon>
        <taxon>Cytophagia</taxon>
        <taxon>Cytophagales</taxon>
        <taxon>Rhodocytophagaceae</taxon>
        <taxon>Xanthocytophaga</taxon>
    </lineage>
</organism>
<keyword evidence="1 4" id="KW-0349">Heme</keyword>
<dbReference type="InterPro" id="IPR009056">
    <property type="entry name" value="Cyt_c-like_dom"/>
</dbReference>
<dbReference type="RefSeq" id="WP_314515259.1">
    <property type="nucleotide sequence ID" value="NZ_JASJOU010000011.1"/>
</dbReference>
<dbReference type="EMBL" id="JASJOU010000011">
    <property type="protein sequence ID" value="MDJ1504215.1"/>
    <property type="molecule type" value="Genomic_DNA"/>
</dbReference>
<keyword evidence="8" id="KW-1185">Reference proteome</keyword>
<evidence type="ECO:0000256" key="4">
    <source>
        <dbReference type="PROSITE-ProRule" id="PRU00433"/>
    </source>
</evidence>
<name>A0AAE3R6P4_9BACT</name>
<dbReference type="Pfam" id="PF21342">
    <property type="entry name" value="SoxA-TsdA_cyt-c"/>
    <property type="match status" value="1"/>
</dbReference>
<evidence type="ECO:0000256" key="2">
    <source>
        <dbReference type="ARBA" id="ARBA00022723"/>
    </source>
</evidence>
<feature type="transmembrane region" description="Helical" evidence="5">
    <location>
        <begin position="20"/>
        <end position="41"/>
    </location>
</feature>
<dbReference type="SUPFAM" id="SSF46626">
    <property type="entry name" value="Cytochrome c"/>
    <property type="match status" value="2"/>
</dbReference>
<keyword evidence="3 4" id="KW-0408">Iron</keyword>
<evidence type="ECO:0000256" key="3">
    <source>
        <dbReference type="ARBA" id="ARBA00023004"/>
    </source>
</evidence>
<evidence type="ECO:0000259" key="6">
    <source>
        <dbReference type="PROSITE" id="PS51007"/>
    </source>
</evidence>
<dbReference type="Pfam" id="PF00034">
    <property type="entry name" value="Cytochrom_C"/>
    <property type="match status" value="1"/>
</dbReference>